<evidence type="ECO:0000256" key="5">
    <source>
        <dbReference type="PROSITE-ProRule" id="PRU00091"/>
    </source>
</evidence>
<feature type="domain" description="FYVE-type" evidence="7">
    <location>
        <begin position="1462"/>
        <end position="1523"/>
    </location>
</feature>
<evidence type="ECO:0000313" key="8">
    <source>
        <dbReference type="EMBL" id="KAG7298048.1"/>
    </source>
</evidence>
<dbReference type="PROSITE" id="PS50178">
    <property type="entry name" value="ZF_FYVE"/>
    <property type="match status" value="1"/>
</dbReference>
<dbReference type="SUPFAM" id="SSF57903">
    <property type="entry name" value="FYVE/PHD zinc finger"/>
    <property type="match status" value="1"/>
</dbReference>
<dbReference type="SMART" id="SM00064">
    <property type="entry name" value="FYVE"/>
    <property type="match status" value="1"/>
</dbReference>
<keyword evidence="1" id="KW-0597">Phosphoprotein</keyword>
<keyword evidence="3 5" id="KW-0863">Zinc-finger</keyword>
<feature type="compositionally biased region" description="Polar residues" evidence="6">
    <location>
        <begin position="566"/>
        <end position="576"/>
    </location>
</feature>
<dbReference type="Proteomes" id="UP000823941">
    <property type="component" value="Chromosome 25"/>
</dbReference>
<evidence type="ECO:0000256" key="6">
    <source>
        <dbReference type="SAM" id="MobiDB-lite"/>
    </source>
</evidence>
<proteinExistence type="predicted"/>
<dbReference type="Pfam" id="PF25569">
    <property type="entry name" value="TPR_ZFYVE26"/>
    <property type="match status" value="1"/>
</dbReference>
<dbReference type="PANTHER" id="PTHR46591:SF1">
    <property type="entry name" value="ZINC FINGER FYVE DOMAIN-CONTAINING PROTEIN 26"/>
    <property type="match status" value="1"/>
</dbReference>
<accession>A0ABQ7PYI7</accession>
<comment type="caution">
    <text evidence="8">The sequence shown here is derived from an EMBL/GenBank/DDBJ whole genome shotgun (WGS) entry which is preliminary data.</text>
</comment>
<dbReference type="InterPro" id="IPR013083">
    <property type="entry name" value="Znf_RING/FYVE/PHD"/>
</dbReference>
<protein>
    <recommendedName>
        <fullName evidence="7">FYVE-type domain-containing protein</fullName>
    </recommendedName>
</protein>
<keyword evidence="4" id="KW-0862">Zinc</keyword>
<dbReference type="Pfam" id="PF01363">
    <property type="entry name" value="FYVE"/>
    <property type="match status" value="1"/>
</dbReference>
<dbReference type="EMBL" id="JAHIBW010000025">
    <property type="protein sequence ID" value="KAG7298048.1"/>
    <property type="molecule type" value="Genomic_DNA"/>
</dbReference>
<dbReference type="InterPro" id="IPR017455">
    <property type="entry name" value="Znf_FYVE-rel"/>
</dbReference>
<dbReference type="InterPro" id="IPR011011">
    <property type="entry name" value="Znf_FYVE_PHD"/>
</dbReference>
<dbReference type="InterPro" id="IPR057946">
    <property type="entry name" value="TPR_ZFYVE26"/>
</dbReference>
<keyword evidence="2" id="KW-0479">Metal-binding</keyword>
<evidence type="ECO:0000256" key="2">
    <source>
        <dbReference type="ARBA" id="ARBA00022723"/>
    </source>
</evidence>
<evidence type="ECO:0000256" key="4">
    <source>
        <dbReference type="ARBA" id="ARBA00022833"/>
    </source>
</evidence>
<organism evidence="8 9">
    <name type="scientific">Plutella xylostella</name>
    <name type="common">Diamondback moth</name>
    <name type="synonym">Plutella maculipennis</name>
    <dbReference type="NCBI Taxonomy" id="51655"/>
    <lineage>
        <taxon>Eukaryota</taxon>
        <taxon>Metazoa</taxon>
        <taxon>Ecdysozoa</taxon>
        <taxon>Arthropoda</taxon>
        <taxon>Hexapoda</taxon>
        <taxon>Insecta</taxon>
        <taxon>Pterygota</taxon>
        <taxon>Neoptera</taxon>
        <taxon>Endopterygota</taxon>
        <taxon>Lepidoptera</taxon>
        <taxon>Glossata</taxon>
        <taxon>Ditrysia</taxon>
        <taxon>Yponomeutoidea</taxon>
        <taxon>Plutellidae</taxon>
        <taxon>Plutella</taxon>
    </lineage>
</organism>
<dbReference type="InterPro" id="IPR000306">
    <property type="entry name" value="Znf_FYVE"/>
</dbReference>
<evidence type="ECO:0000256" key="3">
    <source>
        <dbReference type="ARBA" id="ARBA00022771"/>
    </source>
</evidence>
<name>A0ABQ7PYI7_PLUXY</name>
<evidence type="ECO:0000256" key="1">
    <source>
        <dbReference type="ARBA" id="ARBA00022553"/>
    </source>
</evidence>
<evidence type="ECO:0000259" key="7">
    <source>
        <dbReference type="PROSITE" id="PS50178"/>
    </source>
</evidence>
<feature type="compositionally biased region" description="Basic residues" evidence="6">
    <location>
        <begin position="554"/>
        <end position="565"/>
    </location>
</feature>
<dbReference type="InterPro" id="IPR028730">
    <property type="entry name" value="ZFYVE26"/>
</dbReference>
<feature type="region of interest" description="Disordered" evidence="6">
    <location>
        <begin position="547"/>
        <end position="576"/>
    </location>
</feature>
<dbReference type="PANTHER" id="PTHR46591">
    <property type="entry name" value="ZINC FINGER FYVE DOMAIN-CONTAINING PROTEIN 26"/>
    <property type="match status" value="1"/>
</dbReference>
<evidence type="ECO:0000313" key="9">
    <source>
        <dbReference type="Proteomes" id="UP000823941"/>
    </source>
</evidence>
<gene>
    <name evidence="8" type="ORF">JYU34_018818</name>
</gene>
<dbReference type="Gene3D" id="3.30.40.10">
    <property type="entry name" value="Zinc/RING finger domain, C3HC4 (zinc finger)"/>
    <property type="match status" value="1"/>
</dbReference>
<sequence length="2340" mass="265525">MDQSAKHSDVTMKEDEIKYLLHLLDGLTEEILEEFLQAYYDIEEGKSCEGLSEEVLNFLRQNLKNNPVTTSNILTYFKNNLKNNSDKTKILDLYLESLDNELTNTNSVDKLVGLITLMKLDDDSVPQFKEKVLKHVFGEPFRQHWKQILMSLMPQEKPELLKVATELLHICESQKPFKLTPEYMLELCYQERTHWLLEAAQVYKLQLLDMKNVTFKINNFTKQILIMVLIELTNSPETYDLPSLIHQLTNIFSILETYSTNDEQLQYYMTEVRRELAIIKFCLENNCKIMTTSVFSQILTQSALAVISQLCRLSKVDRYKVSRLLNSNNDTLNELVSLVKKGNIKLNHKHRINWDILTYNSYCAITKIIDTIMTSSEANSDRQNVSPALDEIKRLVLSIQPVQYSIEVIENLFACLFLRYEYFSCEEHSQDLPCGTHSDCSYFYSKKQSKNLKRAKSSSAGFMCNSLITQVILNTLKLCLESIEEKLSDETVDASVMTKFKHLVKVVSHALWKLQLVSTLSPDTSQLPLKLCLDYVDAVDSSGDDEQETEVKTFRKKTRSKRKSANPKSSSTGDQVMLTSTISANGDGYVTTQGTTIDFISLMLAKPNCLVALALYHNDFSKANQIIEMFDLADAEIATEVTFTEQLRHLVAKIKNIIYYKDDTRYPAKELSKLSVVSTEVMGLVEGFLASNRSPNSFDIHELATRHPHLQLYSHQNAPFMNAVDILLSSGLNREITYGLINVVERKLAEVRTSTDVTVVKKTNYIRFVEDIASVTFEIFGNTEKAFDFVNNICGLITDCRIPIKHKEFCKLNQLSKEMRKCCDDLSDIVNAKELTEIDANLLQKYHQIYMNVVAASDKDLCNVGEVCNQGNKKTRTHYLRMCYMYCKTVAQLEMSDNKSSDSNNDTPYFAILEKHLHDIFGNMINNKEMPVTALEPICRKLNVNLIPKLILNFCPPIPLGNAHKEASEANFNNLLQAVYEFKNTEENLFVEPVASLAPPPRAPDAQCLTYIVMHNWVLAHIIKKIHSPPGDALTQSTDARTKYINNYMELERFNYLKVLFDNNKYLASLHTTIDLDELFQYMPKLIESGKLLKCLNIIDALSEQQLNSSANLKNLRDLILLKLAINPRIENNWKYCEHLKCPELKVDLILNNLCCWPPEGAMEVLDYLRFLLDDVVLDDGLFDKCTAWMAKIPLYDQIAPIMGVNHWYKIYEKSMECPEEIIEALMDSQQFKLCLEWADVHEVSDNMKCLIIVSLLRQLFEYPAQATPLLVRTLLTRLPVSQAVDFVHDEMNKVRNVEILQVCVDFISENSSDYKAFENIKIGLLIMLEIDPNLRPLFWELIEKPLLMLEQFLMNAKLEALTTIINKIAPHLKKDPSGDNLYYNIKSIESVIISRNAVDALLRFYAEKALDMKNPRNNYTPPPRPSDESLLQSIDSINIEASAKPFIMPEQVPSKEQWVGDYSADKCMLCHTSIFSMIIRRHHCRRCGRLICHACSRHRMQVPTYPSGVKFRVCDDCFTQTLNKRPSSDADNIMISSNSESLGSGVTCMDWCLSTNAKRNEAVRNEFSYEFTPNVTLCLSVMKMHSINLDYPRFLLDRSDEVAREVPAGGDARMLVRARRSLLLAAAELYSRTPHEKGAEGAAAARVAEAGALHASRCLAHADAMATLVTHAAQQLLPQQGIHPSHIVRSLLEAEKWELALEIATKAGLGRGGVLAAWGKAALRAGCYRLARDKFALCFKNTPQLNLCAEVTEECEYGREASEVTSPFVNRRLHSLRYSERSTSGSSQQSDGRQRASPPLLSEIVALLEDMNYPVNQHLLARADTIKSTNEKLTSMNTGKKKITLTEPALNIMHTLASVKKIKQGDYSDFQTATVQPKKSLAQGLLRRNNNHPEPKVDHQNKKLDPFFYKECVYYLSNYGSHVANIAFYMKHSSLAEVLKYCYDNLVDRETFTDSVYMECLKKDKVNELMKVMSDMDASLETWGEYITHICRTLETSGRLDALYGVQCASHQHARAAATCARAYARPVPRGAPFQALLARNHRLATNDGLSTRAGATCARAYARPVPRGAPFQALQARYHRLASALHHLSHCVPTTNKSNESKSFHLFLDKATIDKHMTTISRQIELAKFLAACEANNRVPEKLVNEVIPLPMEEPKSKDVRPLTLFGSNTDRIRLVAIVLVAGQSVEEGFGLAFRIITENKLDSMSVYTHVARYLVHADRFTDVKQLARCIRASKETAANLMSDQVLETGVSAVVARCDARGQLHDEQAEILIEDVHSISIKISCYLVCRILTTAYILAARHDRGNDLRRVLHEAERLGHDQIRSACLKRLTTKNVNL</sequence>
<reference evidence="8 9" key="1">
    <citation type="submission" date="2021-06" db="EMBL/GenBank/DDBJ databases">
        <title>A haploid diamondback moth (Plutella xylostella L.) genome assembly resolves 31 chromosomes and identifies a diamide resistance mutation.</title>
        <authorList>
            <person name="Ward C.M."/>
            <person name="Perry K.D."/>
            <person name="Baker G."/>
            <person name="Powis K."/>
            <person name="Heckel D.G."/>
            <person name="Baxter S.W."/>
        </authorList>
    </citation>
    <scope>NUCLEOTIDE SEQUENCE [LARGE SCALE GENOMIC DNA]</scope>
    <source>
        <strain evidence="8 9">LV</strain>
        <tissue evidence="8">Single pupa</tissue>
    </source>
</reference>
<keyword evidence="9" id="KW-1185">Reference proteome</keyword>